<accession>A0A845A9U5</accession>
<dbReference type="GO" id="GO:0016740">
    <property type="term" value="F:transferase activity"/>
    <property type="evidence" value="ECO:0007669"/>
    <property type="project" value="UniProtKB-KW"/>
</dbReference>
<dbReference type="AlphaFoldDB" id="A0A845A9U5"/>
<dbReference type="PANTHER" id="PTHR12526">
    <property type="entry name" value="GLYCOSYLTRANSFERASE"/>
    <property type="match status" value="1"/>
</dbReference>
<evidence type="ECO:0000313" key="1">
    <source>
        <dbReference type="EMBL" id="MXP27020.1"/>
    </source>
</evidence>
<dbReference type="PANTHER" id="PTHR12526:SF630">
    <property type="entry name" value="GLYCOSYLTRANSFERASE"/>
    <property type="match status" value="1"/>
</dbReference>
<dbReference type="Gene3D" id="3.40.50.2000">
    <property type="entry name" value="Glycogen Phosphorylase B"/>
    <property type="match status" value="2"/>
</dbReference>
<proteinExistence type="predicted"/>
<dbReference type="EMBL" id="WTYQ01000006">
    <property type="protein sequence ID" value="MXP27020.1"/>
    <property type="molecule type" value="Genomic_DNA"/>
</dbReference>
<dbReference type="Pfam" id="PF13692">
    <property type="entry name" value="Glyco_trans_1_4"/>
    <property type="match status" value="1"/>
</dbReference>
<organism evidence="1 2">
    <name type="scientific">Altericroceibacterium indicum</name>
    <dbReference type="NCBI Taxonomy" id="374177"/>
    <lineage>
        <taxon>Bacteria</taxon>
        <taxon>Pseudomonadati</taxon>
        <taxon>Pseudomonadota</taxon>
        <taxon>Alphaproteobacteria</taxon>
        <taxon>Sphingomonadales</taxon>
        <taxon>Erythrobacteraceae</taxon>
        <taxon>Altericroceibacterium</taxon>
    </lineage>
</organism>
<comment type="caution">
    <text evidence="1">The sequence shown here is derived from an EMBL/GenBank/DDBJ whole genome shotgun (WGS) entry which is preliminary data.</text>
</comment>
<gene>
    <name evidence="1" type="ORF">GRI39_13375</name>
</gene>
<dbReference type="RefSeq" id="WP_160740240.1">
    <property type="nucleotide sequence ID" value="NZ_WTYQ01000006.1"/>
</dbReference>
<dbReference type="Proteomes" id="UP000460561">
    <property type="component" value="Unassembled WGS sequence"/>
</dbReference>
<protein>
    <submittedName>
        <fullName evidence="1">Glycosyltransferase</fullName>
    </submittedName>
</protein>
<sequence length="389" mass="42808">MTDRMTQCAFLVDHIFRTDQSGNVLTMGGKFPYTTWEPYIKKFGRVHVIARGQAVNGDELLSVSSGPDVSFTLLPAKRGAARITERFSRKRLVSDALAKATHVVARLPSELGLDACAICEKWNIPYQIELVACPWDALRNHGTLAARLYAPVLAHRTKTAVAKAPSVRYVTEKFLQSRYPSRGKNFVASNVALPQHRLPSRPSEPATILKFGTIGALHTDLKGVGTALHALSIVRKNLNNLPFIYEVVGEGDPSRFKELADTLGLAEQVRFVGVKRAGEEIFRWLDQVDIYLQPSFQEGLPRATIEAMSRGCRCIGSTAGGIPELLAANRLHAPGDHAALARRIEDCIASSAESAAQESSHNRTVSERYEWASLYPLRMASLDYLLSGQ</sequence>
<dbReference type="SUPFAM" id="SSF53756">
    <property type="entry name" value="UDP-Glycosyltransferase/glycogen phosphorylase"/>
    <property type="match status" value="1"/>
</dbReference>
<name>A0A845A9U5_9SPHN</name>
<dbReference type="OrthoDB" id="9790710at2"/>
<keyword evidence="2" id="KW-1185">Reference proteome</keyword>
<reference evidence="1 2" key="1">
    <citation type="submission" date="2019-12" db="EMBL/GenBank/DDBJ databases">
        <title>Genomic-based taxomic classification of the family Erythrobacteraceae.</title>
        <authorList>
            <person name="Xu L."/>
        </authorList>
    </citation>
    <scope>NUCLEOTIDE SEQUENCE [LARGE SCALE GENOMIC DNA]</scope>
    <source>
        <strain evidence="1 2">DSM 18604</strain>
    </source>
</reference>
<evidence type="ECO:0000313" key="2">
    <source>
        <dbReference type="Proteomes" id="UP000460561"/>
    </source>
</evidence>
<keyword evidence="1" id="KW-0808">Transferase</keyword>